<dbReference type="GO" id="GO:0032259">
    <property type="term" value="P:methylation"/>
    <property type="evidence" value="ECO:0007669"/>
    <property type="project" value="UniProtKB-KW"/>
</dbReference>
<keyword evidence="4" id="KW-0949">S-adenosyl-L-methionine</keyword>
<evidence type="ECO:0000256" key="3">
    <source>
        <dbReference type="ARBA" id="ARBA00022747"/>
    </source>
</evidence>
<dbReference type="GO" id="GO:0009307">
    <property type="term" value="P:DNA restriction-modification system"/>
    <property type="evidence" value="ECO:0007669"/>
    <property type="project" value="UniProtKB-KW"/>
</dbReference>
<evidence type="ECO:0000256" key="4">
    <source>
        <dbReference type="PROSITE-ProRule" id="PRU01016"/>
    </source>
</evidence>
<dbReference type="Pfam" id="PF00145">
    <property type="entry name" value="DNA_methylase"/>
    <property type="match status" value="1"/>
</dbReference>
<keyword evidence="3" id="KW-0680">Restriction system</keyword>
<keyword evidence="1 4" id="KW-0489">Methyltransferase</keyword>
<name>A0A9D1YCT4_9FIRM</name>
<evidence type="ECO:0000313" key="5">
    <source>
        <dbReference type="EMBL" id="HIY21986.1"/>
    </source>
</evidence>
<dbReference type="Proteomes" id="UP000823868">
    <property type="component" value="Unassembled WGS sequence"/>
</dbReference>
<dbReference type="Gene3D" id="3.40.50.150">
    <property type="entry name" value="Vaccinia Virus protein VP39"/>
    <property type="match status" value="1"/>
</dbReference>
<sequence>MASKNESHRETRIAGPLTLGSLFDGIGVFPLVASRHGIVPRWASEIEKAPISITKRHFPHMEHLGDITKLDGGTIPAVHIITFGSPCQNLSKMGDRTGLAGAKSSLFYQAIRIIQEMRDATGDQFPIIAVWENVAGAMVSNDRLDFLAVLQAFRPDAKIPMPASGRWGYAGMVRGGRPDLAWRTMDAQYWASPRLARRQRIFLVADFGGRRAGEILFKPRPMFPLSAPGTEGGVPAAQGDRGPFLETGGRVPIVRPFQLFRMRGAAKKQEHVQFRDSFGFPTDPFPTLLASDVAPFAFWYEDDPLGGCVRFPTERECERMMGLPEGWTQYGADGEPIRPVHRYRALGNAIALPCADYIMAGIAEALNHVEK</sequence>
<evidence type="ECO:0000256" key="1">
    <source>
        <dbReference type="ARBA" id="ARBA00022603"/>
    </source>
</evidence>
<protein>
    <submittedName>
        <fullName evidence="5">DNA cytosine methyltransferase</fullName>
    </submittedName>
</protein>
<dbReference type="AlphaFoldDB" id="A0A9D1YCT4"/>
<reference evidence="5" key="2">
    <citation type="submission" date="2021-04" db="EMBL/GenBank/DDBJ databases">
        <authorList>
            <person name="Gilroy R."/>
        </authorList>
    </citation>
    <scope>NUCLEOTIDE SEQUENCE</scope>
    <source>
        <strain evidence="5">ChiBcec16_6824</strain>
    </source>
</reference>
<dbReference type="SUPFAM" id="SSF53335">
    <property type="entry name" value="S-adenosyl-L-methionine-dependent methyltransferases"/>
    <property type="match status" value="1"/>
</dbReference>
<dbReference type="GO" id="GO:0008168">
    <property type="term" value="F:methyltransferase activity"/>
    <property type="evidence" value="ECO:0007669"/>
    <property type="project" value="UniProtKB-KW"/>
</dbReference>
<comment type="caution">
    <text evidence="5">The sequence shown here is derived from an EMBL/GenBank/DDBJ whole genome shotgun (WGS) entry which is preliminary data.</text>
</comment>
<organism evidence="5 6">
    <name type="scientific">Candidatus Flavonifractor merdigallinarum</name>
    <dbReference type="NCBI Taxonomy" id="2838589"/>
    <lineage>
        <taxon>Bacteria</taxon>
        <taxon>Bacillati</taxon>
        <taxon>Bacillota</taxon>
        <taxon>Clostridia</taxon>
        <taxon>Eubacteriales</taxon>
        <taxon>Oscillospiraceae</taxon>
        <taxon>Flavonifractor</taxon>
    </lineage>
</organism>
<keyword evidence="2 4" id="KW-0808">Transferase</keyword>
<evidence type="ECO:0000313" key="6">
    <source>
        <dbReference type="Proteomes" id="UP000823868"/>
    </source>
</evidence>
<feature type="active site" evidence="4">
    <location>
        <position position="87"/>
    </location>
</feature>
<dbReference type="InterPro" id="IPR029063">
    <property type="entry name" value="SAM-dependent_MTases_sf"/>
</dbReference>
<dbReference type="PROSITE" id="PS51679">
    <property type="entry name" value="SAM_MT_C5"/>
    <property type="match status" value="1"/>
</dbReference>
<comment type="similarity">
    <text evidence="4">Belongs to the class I-like SAM-binding methyltransferase superfamily. C5-methyltransferase family.</text>
</comment>
<dbReference type="InterPro" id="IPR001525">
    <property type="entry name" value="C5_MeTfrase"/>
</dbReference>
<reference evidence="5" key="1">
    <citation type="journal article" date="2021" name="PeerJ">
        <title>Extensive microbial diversity within the chicken gut microbiome revealed by metagenomics and culture.</title>
        <authorList>
            <person name="Gilroy R."/>
            <person name="Ravi A."/>
            <person name="Getino M."/>
            <person name="Pursley I."/>
            <person name="Horton D.L."/>
            <person name="Alikhan N.F."/>
            <person name="Baker D."/>
            <person name="Gharbi K."/>
            <person name="Hall N."/>
            <person name="Watson M."/>
            <person name="Adriaenssens E.M."/>
            <person name="Foster-Nyarko E."/>
            <person name="Jarju S."/>
            <person name="Secka A."/>
            <person name="Antonio M."/>
            <person name="Oren A."/>
            <person name="Chaudhuri R.R."/>
            <person name="La Ragione R."/>
            <person name="Hildebrand F."/>
            <person name="Pallen M.J."/>
        </authorList>
    </citation>
    <scope>NUCLEOTIDE SEQUENCE</scope>
    <source>
        <strain evidence="5">ChiBcec16_6824</strain>
    </source>
</reference>
<accession>A0A9D1YCT4</accession>
<dbReference type="EMBL" id="DXDX01000163">
    <property type="protein sequence ID" value="HIY21986.1"/>
    <property type="molecule type" value="Genomic_DNA"/>
</dbReference>
<proteinExistence type="inferred from homology"/>
<evidence type="ECO:0000256" key="2">
    <source>
        <dbReference type="ARBA" id="ARBA00022679"/>
    </source>
</evidence>
<gene>
    <name evidence="5" type="ORF">H9841_08825</name>
</gene>